<dbReference type="GO" id="GO:0003723">
    <property type="term" value="F:RNA binding"/>
    <property type="evidence" value="ECO:0007669"/>
    <property type="project" value="InterPro"/>
</dbReference>
<feature type="compositionally biased region" description="Basic residues" evidence="1">
    <location>
        <begin position="97"/>
        <end position="109"/>
    </location>
</feature>
<evidence type="ECO:0000256" key="1">
    <source>
        <dbReference type="SAM" id="MobiDB-lite"/>
    </source>
</evidence>
<dbReference type="GO" id="GO:0016788">
    <property type="term" value="F:hydrolase activity, acting on ester bonds"/>
    <property type="evidence" value="ECO:0007669"/>
    <property type="project" value="InterPro"/>
</dbReference>
<dbReference type="GO" id="GO:0016070">
    <property type="term" value="P:RNA metabolic process"/>
    <property type="evidence" value="ECO:0007669"/>
    <property type="project" value="InterPro"/>
</dbReference>
<reference evidence="3 4" key="1">
    <citation type="submission" date="2014-04" db="EMBL/GenBank/DDBJ databases">
        <authorList>
            <person name="Bishop-Lilly K.A."/>
            <person name="Broomall S.M."/>
            <person name="Chain P.S."/>
            <person name="Chertkov O."/>
            <person name="Coyne S.R."/>
            <person name="Daligault H.E."/>
            <person name="Davenport K.W."/>
            <person name="Erkkila T."/>
            <person name="Frey K.G."/>
            <person name="Gibbons H.S."/>
            <person name="Gu W."/>
            <person name="Jaissle J."/>
            <person name="Johnson S.L."/>
            <person name="Koroleva G.I."/>
            <person name="Ladner J.T."/>
            <person name="Lo C.-C."/>
            <person name="Minogue T.D."/>
            <person name="Munk C."/>
            <person name="Palacios G.F."/>
            <person name="Redden C.L."/>
            <person name="Rosenzweig C.N."/>
            <person name="Scholz M.B."/>
            <person name="Teshima H."/>
            <person name="Xu Y."/>
        </authorList>
    </citation>
    <scope>NUCLEOTIDE SEQUENCE [LARGE SCALE GENOMIC DNA]</scope>
    <source>
        <strain evidence="4">gladioli</strain>
    </source>
</reference>
<feature type="domain" description="Toxin SymE-like" evidence="2">
    <location>
        <begin position="38"/>
        <end position="75"/>
    </location>
</feature>
<dbReference type="InterPro" id="IPR014944">
    <property type="entry name" value="Toxin_SymE-like"/>
</dbReference>
<evidence type="ECO:0000259" key="2">
    <source>
        <dbReference type="Pfam" id="PF08845"/>
    </source>
</evidence>
<dbReference type="Proteomes" id="UP000029590">
    <property type="component" value="Unassembled WGS sequence"/>
</dbReference>
<dbReference type="EMBL" id="JPGG01000016">
    <property type="protein sequence ID" value="KGC13496.1"/>
    <property type="molecule type" value="Genomic_DNA"/>
</dbReference>
<dbReference type="AlphaFoldDB" id="A0AAW3EZC8"/>
<accession>A0AAW3EZC8</accession>
<dbReference type="Pfam" id="PF08845">
    <property type="entry name" value="SymE_toxin"/>
    <property type="match status" value="1"/>
</dbReference>
<dbReference type="GO" id="GO:0005737">
    <property type="term" value="C:cytoplasm"/>
    <property type="evidence" value="ECO:0007669"/>
    <property type="project" value="InterPro"/>
</dbReference>
<feature type="region of interest" description="Disordered" evidence="1">
    <location>
        <begin position="94"/>
        <end position="115"/>
    </location>
</feature>
<comment type="caution">
    <text evidence="3">The sequence shown here is derived from an EMBL/GenBank/DDBJ whole genome shotgun (WGS) entry which is preliminary data.</text>
</comment>
<proteinExistence type="predicted"/>
<dbReference type="RefSeq" id="WP_080742083.1">
    <property type="nucleotide sequence ID" value="NZ_CADEVY010000016.1"/>
</dbReference>
<protein>
    <submittedName>
        <fullName evidence="3">Toxin SymE, type I toxin-antitoxin system family protein</fullName>
    </submittedName>
</protein>
<dbReference type="KEGG" id="bgo:BM43_6375"/>
<name>A0AAW3EZC8_BURGA</name>
<evidence type="ECO:0000313" key="3">
    <source>
        <dbReference type="EMBL" id="KGC13496.1"/>
    </source>
</evidence>
<evidence type="ECO:0000313" key="4">
    <source>
        <dbReference type="Proteomes" id="UP000029590"/>
    </source>
</evidence>
<organism evidence="3 4">
    <name type="scientific">Burkholderia gladioli</name>
    <name type="common">Pseudomonas marginata</name>
    <name type="synonym">Phytomonas marginata</name>
    <dbReference type="NCBI Taxonomy" id="28095"/>
    <lineage>
        <taxon>Bacteria</taxon>
        <taxon>Pseudomonadati</taxon>
        <taxon>Pseudomonadota</taxon>
        <taxon>Betaproteobacteria</taxon>
        <taxon>Burkholderiales</taxon>
        <taxon>Burkholderiaceae</taxon>
        <taxon>Burkholderia</taxon>
    </lineage>
</organism>
<sequence>MAEKNHNAPYSFPDRSVTIRESWRYLGEFDPKKDRTEMTTFPWMRLAGYWLEDAGFIPGHRARIKVTMGQLIITPIDESEVDITRHGILSLAQTTGVRRRMKPRKKSRGTARQSE</sequence>
<gene>
    <name evidence="3" type="ORF">DM48_1394</name>
</gene>